<accession>A0AAV6M7N8</accession>
<dbReference type="AlphaFoldDB" id="A0AAV6M7N8"/>
<organism evidence="3 4">
    <name type="scientific">Cucurbita argyrosperma subsp. sororia</name>
    <dbReference type="NCBI Taxonomy" id="37648"/>
    <lineage>
        <taxon>Eukaryota</taxon>
        <taxon>Viridiplantae</taxon>
        <taxon>Streptophyta</taxon>
        <taxon>Embryophyta</taxon>
        <taxon>Tracheophyta</taxon>
        <taxon>Spermatophyta</taxon>
        <taxon>Magnoliopsida</taxon>
        <taxon>eudicotyledons</taxon>
        <taxon>Gunneridae</taxon>
        <taxon>Pentapetalae</taxon>
        <taxon>rosids</taxon>
        <taxon>fabids</taxon>
        <taxon>Cucurbitales</taxon>
        <taxon>Cucurbitaceae</taxon>
        <taxon>Cucurbiteae</taxon>
        <taxon>Cucurbita</taxon>
    </lineage>
</organism>
<dbReference type="EMBL" id="JAGKQH010000017">
    <property type="protein sequence ID" value="KAG6576020.1"/>
    <property type="molecule type" value="Genomic_DNA"/>
</dbReference>
<evidence type="ECO:0000313" key="4">
    <source>
        <dbReference type="Proteomes" id="UP000685013"/>
    </source>
</evidence>
<dbReference type="PANTHER" id="PTHR47377">
    <property type="entry name" value="RHODANESE-LIKE DOMAIN-CONTAINING PROTEIN 4, CHLOROPLASTIC"/>
    <property type="match status" value="1"/>
</dbReference>
<reference evidence="3 4" key="1">
    <citation type="journal article" date="2021" name="Hortic Res">
        <title>The domestication of Cucurbita argyrosperma as revealed by the genome of its wild relative.</title>
        <authorList>
            <person name="Barrera-Redondo J."/>
            <person name="Sanchez-de la Vega G."/>
            <person name="Aguirre-Liguori J.A."/>
            <person name="Castellanos-Morales G."/>
            <person name="Gutierrez-Guerrero Y.T."/>
            <person name="Aguirre-Dugua X."/>
            <person name="Aguirre-Planter E."/>
            <person name="Tenaillon M.I."/>
            <person name="Lira-Saade R."/>
            <person name="Eguiarte L.E."/>
        </authorList>
    </citation>
    <scope>NUCLEOTIDE SEQUENCE [LARGE SCALE GENOMIC DNA]</scope>
    <source>
        <strain evidence="3">JBR-2021</strain>
    </source>
</reference>
<feature type="transmembrane region" description="Helical" evidence="2">
    <location>
        <begin position="128"/>
        <end position="151"/>
    </location>
</feature>
<feature type="compositionally biased region" description="Polar residues" evidence="1">
    <location>
        <begin position="312"/>
        <end position="331"/>
    </location>
</feature>
<keyword evidence="2" id="KW-0472">Membrane</keyword>
<dbReference type="Proteomes" id="UP000685013">
    <property type="component" value="Chromosome 17"/>
</dbReference>
<feature type="compositionally biased region" description="Pro residues" evidence="1">
    <location>
        <begin position="352"/>
        <end position="365"/>
    </location>
</feature>
<proteinExistence type="predicted"/>
<protein>
    <submittedName>
        <fullName evidence="3">Rhodanese-like domain-containing protein 4A, chloroplastic</fullName>
    </submittedName>
</protein>
<gene>
    <name evidence="3" type="primary">STR4A</name>
    <name evidence="3" type="ORF">SDJN03_26659</name>
</gene>
<keyword evidence="4" id="KW-1185">Reference proteome</keyword>
<feature type="region of interest" description="Disordered" evidence="1">
    <location>
        <begin position="286"/>
        <end position="365"/>
    </location>
</feature>
<dbReference type="InterPro" id="IPR044240">
    <property type="entry name" value="STR4-like"/>
</dbReference>
<keyword evidence="2" id="KW-0812">Transmembrane</keyword>
<evidence type="ECO:0000313" key="3">
    <source>
        <dbReference type="EMBL" id="KAG6576020.1"/>
    </source>
</evidence>
<comment type="caution">
    <text evidence="3">The sequence shown here is derived from an EMBL/GenBank/DDBJ whole genome shotgun (WGS) entry which is preliminary data.</text>
</comment>
<evidence type="ECO:0000256" key="2">
    <source>
        <dbReference type="SAM" id="Phobius"/>
    </source>
</evidence>
<sequence>MESHSLYLSSSSLFLHKLPSHKPISLSPSLIPFNSKPLSVFNGAHLPTINKTPFQNPTNPSKPLRNPHFLFAKTSPFHQLVKSHLPFALTQLLLSPLPSLALETDQASSDKINLESILVSIDDFFNRYPFFVAGCTFIWLVGIPLIDYYFLRKYKFISAIDAFRRIRDDPNAQLLDIRDEKSLAFLGSPNLRILNKDVVQVVYSEEDEDGFVKKVKKVKKGFGDGADTLVFVLDNFDGNSMKVAELLFKNGFKEAYAIKDGVRGEKGWMAIQESLLPPSVHISRRKKAKASKKFGTNGVVQQSGDKEAVPSLKSSNGEVQTSPLHVNASSDTESKLKTRSRSSSPYPNYPDLKPPSSPTPSKPRT</sequence>
<keyword evidence="2" id="KW-1133">Transmembrane helix</keyword>
<name>A0AAV6M7N8_9ROSI</name>
<evidence type="ECO:0000256" key="1">
    <source>
        <dbReference type="SAM" id="MobiDB-lite"/>
    </source>
</evidence>
<dbReference type="PANTHER" id="PTHR47377:SF3">
    <property type="entry name" value="RHODANESE-LIKE DOMAIN-CONTAINING PROTEIN 4A, CHLOROPLASTIC"/>
    <property type="match status" value="1"/>
</dbReference>
<feature type="non-terminal residue" evidence="3">
    <location>
        <position position="1"/>
    </location>
</feature>